<dbReference type="PANTHER" id="PTHR10924:SF6">
    <property type="entry name" value="SOLUTE CARRIER FAMILY 49 MEMBER A3"/>
    <property type="match status" value="1"/>
</dbReference>
<feature type="transmembrane region" description="Helical" evidence="6">
    <location>
        <begin position="204"/>
        <end position="223"/>
    </location>
</feature>
<evidence type="ECO:0000313" key="7">
    <source>
        <dbReference type="EMBL" id="KAJ8602288.1"/>
    </source>
</evidence>
<keyword evidence="8" id="KW-1185">Reference proteome</keyword>
<feature type="transmembrane region" description="Helical" evidence="6">
    <location>
        <begin position="321"/>
        <end position="344"/>
    </location>
</feature>
<keyword evidence="2 6" id="KW-0812">Transmembrane</keyword>
<evidence type="ECO:0000256" key="3">
    <source>
        <dbReference type="ARBA" id="ARBA00022989"/>
    </source>
</evidence>
<dbReference type="GO" id="GO:0016020">
    <property type="term" value="C:membrane"/>
    <property type="evidence" value="ECO:0007669"/>
    <property type="project" value="UniProtKB-SubCell"/>
</dbReference>
<name>A0AAD7UEE6_9STRA</name>
<dbReference type="InterPro" id="IPR011701">
    <property type="entry name" value="MFS"/>
</dbReference>
<proteinExistence type="predicted"/>
<feature type="transmembrane region" description="Helical" evidence="6">
    <location>
        <begin position="134"/>
        <end position="158"/>
    </location>
</feature>
<reference evidence="7" key="1">
    <citation type="submission" date="2023-01" db="EMBL/GenBank/DDBJ databases">
        <title>Metagenome sequencing of chrysophaentin producing Chrysophaeum taylorii.</title>
        <authorList>
            <person name="Davison J."/>
            <person name="Bewley C."/>
        </authorList>
    </citation>
    <scope>NUCLEOTIDE SEQUENCE</scope>
    <source>
        <strain evidence="7">NIES-1699</strain>
    </source>
</reference>
<feature type="transmembrane region" description="Helical" evidence="6">
    <location>
        <begin position="77"/>
        <end position="96"/>
    </location>
</feature>
<protein>
    <submittedName>
        <fullName evidence="7">Uncharacterized protein</fullName>
    </submittedName>
</protein>
<dbReference type="Proteomes" id="UP001230188">
    <property type="component" value="Unassembled WGS sequence"/>
</dbReference>
<comment type="caution">
    <text evidence="7">The sequence shown here is derived from an EMBL/GenBank/DDBJ whole genome shotgun (WGS) entry which is preliminary data.</text>
</comment>
<dbReference type="SUPFAM" id="SSF103473">
    <property type="entry name" value="MFS general substrate transporter"/>
    <property type="match status" value="1"/>
</dbReference>
<dbReference type="EMBL" id="JAQMWT010000387">
    <property type="protein sequence ID" value="KAJ8602288.1"/>
    <property type="molecule type" value="Genomic_DNA"/>
</dbReference>
<dbReference type="AlphaFoldDB" id="A0AAD7UEE6"/>
<dbReference type="GO" id="GO:0022857">
    <property type="term" value="F:transmembrane transporter activity"/>
    <property type="evidence" value="ECO:0007669"/>
    <property type="project" value="InterPro"/>
</dbReference>
<feature type="transmembrane region" description="Helical" evidence="6">
    <location>
        <begin position="44"/>
        <end position="65"/>
    </location>
</feature>
<evidence type="ECO:0000256" key="4">
    <source>
        <dbReference type="ARBA" id="ARBA00023136"/>
    </source>
</evidence>
<comment type="subcellular location">
    <subcellularLocation>
        <location evidence="1">Membrane</location>
        <topology evidence="1">Multi-pass membrane protein</topology>
    </subcellularLocation>
</comment>
<feature type="transmembrane region" description="Helical" evidence="6">
    <location>
        <begin position="289"/>
        <end position="309"/>
    </location>
</feature>
<evidence type="ECO:0000313" key="8">
    <source>
        <dbReference type="Proteomes" id="UP001230188"/>
    </source>
</evidence>
<feature type="transmembrane region" description="Helical" evidence="6">
    <location>
        <begin position="525"/>
        <end position="545"/>
    </location>
</feature>
<sequence>MMAEKTRKRKEDPALEVVEEGQHQHLGAIGETHFRLYRERWVQLVLLSLLALISDWVCFATAAVPREFYEATGGHRSAALINSFFVANVASCFLYTDLSRRFGPRTSTAFAGLAMFAGCVLRSGVPGVGGLPPYVLVVLGTTLVGMAQPFFQCAPPLLSSTWFSKRERSLATATALNANQLGIAAAFVVGGSFVGGRAQRLKPYLDLITLVAGAAATATWCLFKDRPPTPPTASAAQREAEAREPMTPLSDSGIQPRSVSRRELATCLDDLGLTFHRSLYALLFRTKGFSAPLAAFVASIAVTNVLSAFAGDYLDRAGARVSLATVGATFQVAIVLGGVVLGSVVDSTHAYKATTLACLGVAVFLLLVLGVACGYDAQLPAGVVVSVILALGAAVGPVQPINAELAVEVTHPFDENAVEAAQQLAGNLVSALLVPLYQAAAVFDLQLVPVADITQVSLERNKNAPPYDSPAYSRGAIKKQIYGFHDRASNPQDPSEVIHPFIRDLLIPEPPFLSPRPRDARGDSILLVILVAATLSFFASFKFDLKRLRVDESSR</sequence>
<dbReference type="Gene3D" id="1.20.1250.20">
    <property type="entry name" value="MFS general substrate transporter like domains"/>
    <property type="match status" value="1"/>
</dbReference>
<dbReference type="InterPro" id="IPR036259">
    <property type="entry name" value="MFS_trans_sf"/>
</dbReference>
<evidence type="ECO:0000256" key="1">
    <source>
        <dbReference type="ARBA" id="ARBA00004141"/>
    </source>
</evidence>
<feature type="transmembrane region" description="Helical" evidence="6">
    <location>
        <begin position="350"/>
        <end position="372"/>
    </location>
</feature>
<evidence type="ECO:0000256" key="2">
    <source>
        <dbReference type="ARBA" id="ARBA00022692"/>
    </source>
</evidence>
<feature type="region of interest" description="Disordered" evidence="5">
    <location>
        <begin position="228"/>
        <end position="255"/>
    </location>
</feature>
<organism evidence="7 8">
    <name type="scientific">Chrysophaeum taylorii</name>
    <dbReference type="NCBI Taxonomy" id="2483200"/>
    <lineage>
        <taxon>Eukaryota</taxon>
        <taxon>Sar</taxon>
        <taxon>Stramenopiles</taxon>
        <taxon>Ochrophyta</taxon>
        <taxon>Pelagophyceae</taxon>
        <taxon>Pelagomonadales</taxon>
        <taxon>Pelagomonadaceae</taxon>
        <taxon>Chrysophaeum</taxon>
    </lineage>
</organism>
<accession>A0AAD7UEE6</accession>
<dbReference type="PANTHER" id="PTHR10924">
    <property type="entry name" value="MAJOR FACILITATOR SUPERFAMILY PROTEIN-RELATED"/>
    <property type="match status" value="1"/>
</dbReference>
<keyword evidence="4 6" id="KW-0472">Membrane</keyword>
<dbReference type="InterPro" id="IPR049680">
    <property type="entry name" value="FLVCR1-2_SLC49-like"/>
</dbReference>
<evidence type="ECO:0000256" key="6">
    <source>
        <dbReference type="SAM" id="Phobius"/>
    </source>
</evidence>
<gene>
    <name evidence="7" type="ORF">CTAYLR_007859</name>
</gene>
<evidence type="ECO:0000256" key="5">
    <source>
        <dbReference type="SAM" id="MobiDB-lite"/>
    </source>
</evidence>
<dbReference type="Pfam" id="PF07690">
    <property type="entry name" value="MFS_1"/>
    <property type="match status" value="1"/>
</dbReference>
<feature type="transmembrane region" description="Helical" evidence="6">
    <location>
        <begin position="379"/>
        <end position="398"/>
    </location>
</feature>
<keyword evidence="3 6" id="KW-1133">Transmembrane helix</keyword>